<sequence length="49" mass="5766">MNSYNKQALDIIAKEQGFIRDNLEKVMRLVEILNYFHDSPLLSKSAVRR</sequence>
<dbReference type="AlphaFoldDB" id="A0AAW5TUH8"/>
<proteinExistence type="predicted"/>
<organism evidence="1 2">
    <name type="scientific">Segatella copri</name>
    <dbReference type="NCBI Taxonomy" id="165179"/>
    <lineage>
        <taxon>Bacteria</taxon>
        <taxon>Pseudomonadati</taxon>
        <taxon>Bacteroidota</taxon>
        <taxon>Bacteroidia</taxon>
        <taxon>Bacteroidales</taxon>
        <taxon>Prevotellaceae</taxon>
        <taxon>Segatella</taxon>
    </lineage>
</organism>
<accession>A0AAW5TUH8</accession>
<evidence type="ECO:0000313" key="1">
    <source>
        <dbReference type="EMBL" id="MCW4093385.1"/>
    </source>
</evidence>
<dbReference type="RefSeq" id="WP_181992689.1">
    <property type="nucleotide sequence ID" value="NZ_CP134814.1"/>
</dbReference>
<reference evidence="1" key="1">
    <citation type="submission" date="2022-11" db="EMBL/GenBank/DDBJ databases">
        <title>Genomic repertoires linked with pathogenic potency of arthritogenic Prevotella copri isolated from the gut of rheumatoid arthritis patients.</title>
        <authorList>
            <person name="Nii T."/>
            <person name="Maeda Y."/>
            <person name="Motooka D."/>
            <person name="Naito M."/>
            <person name="Matsumoto Y."/>
            <person name="Ogawa T."/>
            <person name="Oguro-Igashira E."/>
            <person name="Kishikawa T."/>
            <person name="Yamashita M."/>
            <person name="Koizumi S."/>
            <person name="Kurakawa T."/>
            <person name="Okumura R."/>
            <person name="Kayama H."/>
            <person name="Murakami M."/>
            <person name="Sakaguchi T."/>
            <person name="Das B."/>
            <person name="Nakamura S."/>
            <person name="Okada Y."/>
            <person name="Kumanogoh A."/>
            <person name="Takeda K."/>
        </authorList>
    </citation>
    <scope>NUCLEOTIDE SEQUENCE</scope>
    <source>
        <strain evidence="1">N016-13</strain>
    </source>
</reference>
<evidence type="ECO:0000313" key="2">
    <source>
        <dbReference type="Proteomes" id="UP001209074"/>
    </source>
</evidence>
<comment type="caution">
    <text evidence="1">The sequence shown here is derived from an EMBL/GenBank/DDBJ whole genome shotgun (WGS) entry which is preliminary data.</text>
</comment>
<dbReference type="EMBL" id="JAPDUS010000011">
    <property type="protein sequence ID" value="MCW4093385.1"/>
    <property type="molecule type" value="Genomic_DNA"/>
</dbReference>
<gene>
    <name evidence="1" type="ORF">ONT05_07415</name>
</gene>
<protein>
    <submittedName>
        <fullName evidence="1">Uncharacterized protein</fullName>
    </submittedName>
</protein>
<name>A0AAW5TUH8_9BACT</name>
<dbReference type="Proteomes" id="UP001209074">
    <property type="component" value="Unassembled WGS sequence"/>
</dbReference>